<dbReference type="NCBIfam" id="TIGR03284">
    <property type="entry name" value="thym_sym"/>
    <property type="match status" value="1"/>
</dbReference>
<dbReference type="EMBL" id="AH015832">
    <property type="protein sequence ID" value="ABF93345.1"/>
    <property type="molecule type" value="Genomic_DNA"/>
</dbReference>
<dbReference type="PANTHER" id="PTHR11548:SF2">
    <property type="entry name" value="THYMIDYLATE SYNTHASE"/>
    <property type="match status" value="1"/>
</dbReference>
<feature type="domain" description="Thymidylate synthase/dCMP hydroxymethylase" evidence="6">
    <location>
        <begin position="31"/>
        <end position="321"/>
    </location>
</feature>
<accession>A3QU09</accession>
<dbReference type="PRINTS" id="PR00108">
    <property type="entry name" value="THYMDSNTHASE"/>
</dbReference>
<dbReference type="InterPro" id="IPR023451">
    <property type="entry name" value="Thymidate_synth/dCMP_Mease_dom"/>
</dbReference>
<dbReference type="InterPro" id="IPR020940">
    <property type="entry name" value="Thymidylate_synthase_AS"/>
</dbReference>
<evidence type="ECO:0000313" key="8">
    <source>
        <dbReference type="EMBL" id="ACH96136.1"/>
    </source>
</evidence>
<dbReference type="EMBL" id="MT150137">
    <property type="protein sequence ID" value="QKE59480.1"/>
    <property type="molecule type" value="Genomic_DNA"/>
</dbReference>
<keyword evidence="12" id="KW-1185">Reference proteome</keyword>
<reference evidence="11" key="5">
    <citation type="submission" date="2021-08" db="EMBL/GenBank/DDBJ databases">
        <title>Whole genome sequence of Oryctes rhinoceros Nudivirus detected in Riau Province, Indonesia.</title>
        <authorList>
            <person name="Kurnia Y.W."/>
            <person name="Tanjung Z.A."/>
            <person name="Utomo C."/>
            <person name="Naim M."/>
            <person name="Situmorang E.C."/>
            <person name="Liwang T."/>
        </authorList>
    </citation>
    <scope>NUCLEOTIDE SEQUENCE</scope>
    <source>
        <strain evidence="11">LiboV</strain>
    </source>
</reference>
<dbReference type="Proteomes" id="UP000011785">
    <property type="component" value="Segment"/>
</dbReference>
<keyword evidence="2 8" id="KW-0489">Methyltransferase</keyword>
<gene>
    <name evidence="7" type="primary">ts</name>
    <name evidence="9" type="synonym">gran</name>
    <name evidence="9" type="synonym">polh</name>
    <name evidence="9" type="ORF">SI_OrNV_gp006</name>
</gene>
<dbReference type="GO" id="GO:0006231">
    <property type="term" value="P:dTMP biosynthetic process"/>
    <property type="evidence" value="ECO:0007669"/>
    <property type="project" value="InterPro"/>
</dbReference>
<accession>B7SV27</accession>
<evidence type="ECO:0000313" key="11">
    <source>
        <dbReference type="EMBL" id="UBO76427.1"/>
    </source>
</evidence>
<protein>
    <recommendedName>
        <fullName evidence="1">thymidylate synthase</fullName>
        <ecNumber evidence="1">2.1.1.45</ecNumber>
    </recommendedName>
</protein>
<proteinExistence type="inferred from homology"/>
<evidence type="ECO:0000313" key="10">
    <source>
        <dbReference type="EMBL" id="QKE59480.1"/>
    </source>
</evidence>
<evidence type="ECO:0000259" key="6">
    <source>
        <dbReference type="Pfam" id="PF00303"/>
    </source>
</evidence>
<keyword evidence="3" id="KW-0808">Transferase</keyword>
<dbReference type="KEGG" id="vg:7047186"/>
<dbReference type="EMBL" id="MN623374">
    <property type="protein sequence ID" value="QHG11245.1"/>
    <property type="molecule type" value="Genomic_DNA"/>
</dbReference>
<reference evidence="10" key="4">
    <citation type="submission" date="2020-03" db="EMBL/GenBank/DDBJ databases">
        <title>Whole genome sequence of Oryctes rhinoceros Nudivirus isolated in Riau Province, Indonesia.</title>
        <authorList>
            <person name="Kurnia Y.W."/>
            <person name="Tanjung Z.A."/>
            <person name="Utomo C."/>
            <person name="Naim M."/>
            <person name="Situmorang E.C."/>
            <person name="Liwang T."/>
        </authorList>
    </citation>
    <scope>NUCLEOTIDE SEQUENCE</scope>
    <source>
        <strain evidence="10">LiboV</strain>
    </source>
</reference>
<dbReference type="EMBL" id="MZ727584">
    <property type="protein sequence ID" value="UBO76427.1"/>
    <property type="molecule type" value="Genomic_DNA"/>
</dbReference>
<dbReference type="PROSITE" id="PS00091">
    <property type="entry name" value="THYMIDYLATE_SYNTHASE"/>
    <property type="match status" value="1"/>
</dbReference>
<dbReference type="EMBL" id="EU747721">
    <property type="protein sequence ID" value="ACH96136.1"/>
    <property type="molecule type" value="Genomic_DNA"/>
</dbReference>
<feature type="active site" evidence="5">
    <location>
        <position position="195"/>
    </location>
</feature>
<evidence type="ECO:0000256" key="2">
    <source>
        <dbReference type="ARBA" id="ARBA00022603"/>
    </source>
</evidence>
<evidence type="ECO:0000256" key="5">
    <source>
        <dbReference type="PROSITE-ProRule" id="PRU10016"/>
    </source>
</evidence>
<dbReference type="InterPro" id="IPR045097">
    <property type="entry name" value="Thymidate_synth/dCMP_Mease"/>
</dbReference>
<dbReference type="Pfam" id="PF00303">
    <property type="entry name" value="Thymidylat_synt"/>
    <property type="match status" value="1"/>
</dbReference>
<dbReference type="FunFam" id="3.30.572.10:FF:000013">
    <property type="entry name" value="Thymidylate synthase"/>
    <property type="match status" value="1"/>
</dbReference>
<dbReference type="Gene3D" id="3.30.572.10">
    <property type="entry name" value="Thymidylate synthase/dCMP hydroxymethylase domain"/>
    <property type="match status" value="1"/>
</dbReference>
<dbReference type="HAMAP" id="MF_00008">
    <property type="entry name" value="Thymidy_synth_bact"/>
    <property type="match status" value="1"/>
</dbReference>
<dbReference type="GO" id="GO:0032259">
    <property type="term" value="P:methylation"/>
    <property type="evidence" value="ECO:0007669"/>
    <property type="project" value="UniProtKB-KW"/>
</dbReference>
<evidence type="ECO:0000313" key="9">
    <source>
        <dbReference type="EMBL" id="QHG11245.1"/>
    </source>
</evidence>
<keyword evidence="4" id="KW-0545">Nucleotide biosynthesis</keyword>
<reference evidence="8 12" key="2">
    <citation type="journal article" date="2008" name="J. Virol. Methods">
        <title>Sequencing of the large dsDNA genome of Oryctes rhinoceros nudivirus using multiple displacement amplification of nanogram amounts of virus DNA.</title>
        <authorList>
            <person name="Wang Y."/>
            <person name="Kleespies R.G."/>
            <person name="Ramle M.B."/>
            <person name="Jehle J.A."/>
        </authorList>
    </citation>
    <scope>NUCLEOTIDE SEQUENCE [LARGE SCALE GENOMIC DNA]</scope>
    <source>
        <strain evidence="12">Isolate Oryctes rhinoceros/Malaysia/Ma07/2007</strain>
        <strain evidence="8">Ma07</strain>
    </source>
</reference>
<dbReference type="InterPro" id="IPR036926">
    <property type="entry name" value="Thymidate_synth/dCMP_Mease_sf"/>
</dbReference>
<dbReference type="GO" id="GO:0004799">
    <property type="term" value="F:thymidylate synthase activity"/>
    <property type="evidence" value="ECO:0007669"/>
    <property type="project" value="UniProtKB-EC"/>
</dbReference>
<dbReference type="CDD" id="cd00351">
    <property type="entry name" value="TS_Pyrimidine_HMase"/>
    <property type="match status" value="1"/>
</dbReference>
<reference evidence="7" key="1">
    <citation type="journal article" date="2007" name="Arch. Virol.">
        <title>Genomic analysis of Oryctes rhinoceros virus reveals genetic relatedness to Heliothis zea virus 1.</title>
        <authorList>
            <person name="Wang Y."/>
            <person name="van Oers M.M."/>
            <person name="Crawford A.M."/>
            <person name="Vlak J.M."/>
            <person name="Jehle J.A."/>
        </authorList>
    </citation>
    <scope>NUCLEOTIDE SEQUENCE</scope>
    <source>
        <strain evidence="7">PV505</strain>
    </source>
</reference>
<evidence type="ECO:0000313" key="12">
    <source>
        <dbReference type="Proteomes" id="UP000011785"/>
    </source>
</evidence>
<dbReference type="OrthoDB" id="13491at10239"/>
<organism evidence="7">
    <name type="scientific">Oryctes rhinoceros nudivirus</name>
    <dbReference type="NCBI Taxonomy" id="92521"/>
    <lineage>
        <taxon>Viruses</taxon>
        <taxon>Viruses incertae sedis</taxon>
        <taxon>Naldaviricetes</taxon>
        <taxon>Lefavirales</taxon>
        <taxon>Nudiviridae</taxon>
        <taxon>Alphanudivirus</taxon>
        <taxon>Alphanudivirus oryrhinocerotis</taxon>
    </lineage>
</organism>
<reference evidence="9" key="3">
    <citation type="journal article" date="2020" name="J. ISSAAS">
        <title>Complete genome sequence of Oryctes rhinoceros Nudivirus isolated from Coconut Rhinoceros Beetle in the Solomon Islands.</title>
        <authorList>
            <person name="Etebari K."/>
            <person name="Filipovic I."/>
            <person name="Rasic G."/>
            <person name="Devine G.J."/>
            <person name="Tsatsia H."/>
            <person name="Furlong M.J."/>
        </authorList>
    </citation>
    <scope>NUCLEOTIDE SEQUENCE</scope>
    <source>
        <strain evidence="9">Solomon Islands</strain>
    </source>
</reference>
<evidence type="ECO:0000256" key="3">
    <source>
        <dbReference type="ARBA" id="ARBA00022679"/>
    </source>
</evidence>
<evidence type="ECO:0000313" key="7">
    <source>
        <dbReference type="EMBL" id="ABF93345.1"/>
    </source>
</evidence>
<evidence type="ECO:0000256" key="1">
    <source>
        <dbReference type="ARBA" id="ARBA00011947"/>
    </source>
</evidence>
<dbReference type="SUPFAM" id="SSF55831">
    <property type="entry name" value="Thymidylate synthase/dCMP hydroxymethylase"/>
    <property type="match status" value="1"/>
</dbReference>
<dbReference type="EC" id="2.1.1.45" evidence="1"/>
<dbReference type="InterPro" id="IPR000398">
    <property type="entry name" value="Thymidylate_synthase"/>
</dbReference>
<evidence type="ECO:0000256" key="4">
    <source>
        <dbReference type="ARBA" id="ARBA00022727"/>
    </source>
</evidence>
<dbReference type="PANTHER" id="PTHR11548">
    <property type="entry name" value="THYMIDYLATE SYNTHASE 1"/>
    <property type="match status" value="1"/>
</dbReference>
<name>A3QU09_9VIRU</name>
<sequence length="321" mass="37028">MLVYNYSVYNKELALKHLVYSPHALTVMTRNYLSLVRTVLKAPSSPNRTGIDARSSFGHQLRFDLRNGVLPLLTTKPMPFKTILRELFWFLRGETNQKILERQNVHIWKGNSSREYLDSRGLYDYTEYESLGPIYGFQWRHFGASYVDCNTDYTNKGVDQLQQVIRTIKEDPTSRRIIMSAWNPVDLDKMALPPCHILVQFHVNTVNGELSAQLYQRSADLMLGVPFNIASYSILVHLIAKICGLKPGYFIHSLGDVHIYENHVSGAKEQLTREPQRQPYLNIDIDPTLDLDSILEQLSCDQFKLVNYKYNPNPIKLEMAV</sequence>
<dbReference type="RefSeq" id="YP_002321317.1">
    <property type="nucleotide sequence ID" value="NC_011588.1"/>
</dbReference>